<dbReference type="RefSeq" id="WP_188957809.1">
    <property type="nucleotide sequence ID" value="NZ_BMIB01000005.1"/>
</dbReference>
<gene>
    <name evidence="4" type="ORF">GCM10011379_50700</name>
</gene>
<evidence type="ECO:0000259" key="2">
    <source>
        <dbReference type="Pfam" id="PF13320"/>
    </source>
</evidence>
<feature type="chain" id="PRO_5037333094" description="Glycoside hydrolase 123 C-terminal domain-containing protein" evidence="1">
    <location>
        <begin position="24"/>
        <end position="587"/>
    </location>
</feature>
<accession>A0A917J5Z9</accession>
<reference evidence="4" key="2">
    <citation type="submission" date="2020-09" db="EMBL/GenBank/DDBJ databases">
        <authorList>
            <person name="Sun Q."/>
            <person name="Zhou Y."/>
        </authorList>
    </citation>
    <scope>NUCLEOTIDE SEQUENCE</scope>
    <source>
        <strain evidence="4">CGMCC 1.15290</strain>
    </source>
</reference>
<organism evidence="4 5">
    <name type="scientific">Filimonas zeae</name>
    <dbReference type="NCBI Taxonomy" id="1737353"/>
    <lineage>
        <taxon>Bacteria</taxon>
        <taxon>Pseudomonadati</taxon>
        <taxon>Bacteroidota</taxon>
        <taxon>Chitinophagia</taxon>
        <taxon>Chitinophagales</taxon>
        <taxon>Chitinophagaceae</taxon>
        <taxon>Filimonas</taxon>
    </lineage>
</organism>
<feature type="domain" description="Glycoside hydrolase 123 catalytic" evidence="2">
    <location>
        <begin position="226"/>
        <end position="533"/>
    </location>
</feature>
<feature type="signal peptide" evidence="1">
    <location>
        <begin position="1"/>
        <end position="23"/>
    </location>
</feature>
<evidence type="ECO:0000256" key="1">
    <source>
        <dbReference type="SAM" id="SignalP"/>
    </source>
</evidence>
<keyword evidence="5" id="KW-1185">Reference proteome</keyword>
<dbReference type="Pfam" id="PF13320">
    <property type="entry name" value="GH123_cat"/>
    <property type="match status" value="1"/>
</dbReference>
<evidence type="ECO:0008006" key="6">
    <source>
        <dbReference type="Google" id="ProtNLM"/>
    </source>
</evidence>
<dbReference type="EMBL" id="BMIB01000005">
    <property type="protein sequence ID" value="GGH80192.1"/>
    <property type="molecule type" value="Genomic_DNA"/>
</dbReference>
<dbReference type="Pfam" id="PF22680">
    <property type="entry name" value="Glyco_hydro_123_N_2"/>
    <property type="match status" value="1"/>
</dbReference>
<protein>
    <recommendedName>
        <fullName evidence="6">Glycoside hydrolase 123 C-terminal domain-containing protein</fullName>
    </recommendedName>
</protein>
<name>A0A917J5Z9_9BACT</name>
<dbReference type="InterPro" id="IPR017853">
    <property type="entry name" value="GH"/>
</dbReference>
<dbReference type="InterPro" id="IPR053850">
    <property type="entry name" value="Glyco_hydro_123_N_2"/>
</dbReference>
<evidence type="ECO:0000313" key="5">
    <source>
        <dbReference type="Proteomes" id="UP000627292"/>
    </source>
</evidence>
<comment type="caution">
    <text evidence="4">The sequence shown here is derived from an EMBL/GenBank/DDBJ whole genome shotgun (WGS) entry which is preliminary data.</text>
</comment>
<dbReference type="AlphaFoldDB" id="A0A917J5Z9"/>
<dbReference type="InterPro" id="IPR025150">
    <property type="entry name" value="GH123_cat"/>
</dbReference>
<evidence type="ECO:0000313" key="4">
    <source>
        <dbReference type="EMBL" id="GGH80192.1"/>
    </source>
</evidence>
<dbReference type="Proteomes" id="UP000627292">
    <property type="component" value="Unassembled WGS sequence"/>
</dbReference>
<proteinExistence type="predicted"/>
<reference evidence="4" key="1">
    <citation type="journal article" date="2014" name="Int. J. Syst. Evol. Microbiol.">
        <title>Complete genome sequence of Corynebacterium casei LMG S-19264T (=DSM 44701T), isolated from a smear-ripened cheese.</title>
        <authorList>
            <consortium name="US DOE Joint Genome Institute (JGI-PGF)"/>
            <person name="Walter F."/>
            <person name="Albersmeier A."/>
            <person name="Kalinowski J."/>
            <person name="Ruckert C."/>
        </authorList>
    </citation>
    <scope>NUCLEOTIDE SEQUENCE</scope>
    <source>
        <strain evidence="4">CGMCC 1.15290</strain>
    </source>
</reference>
<sequence>MNMKNILAICLIVFFSTASWSQSAVGKFEKFGNPTAFSKVDPKQWQLLSKIINLSVVGFNKRVPYNRCPISDSGDDGTVKAWKGEYVNFQLVVSSKKKIKQIKVSVDNFSSGENQIASSENARVGFVYYVVCDNTRGVCKKKDYPYENVLMPDIIDFKGTASFVNANANRPVWIKVFIPLQSAAGTYKGQVTVNADGVRLTKTLSLVVSENALPTVDKRNFFLDLWQYPMVEADYYNVTPWSDKHFKLMEPAMVRLQNAGQKSITTSFFWDVFNPRVRDIKEMMIQVVKTRSGGWEYNFENFDKWVKFMMTLGIKDQITCFGIAPLNYRYYFYDQAQSKMTYFSQGVDGADYKKFWLSYLDAFEKHLKGKGWFEITALGIDEKEADVLTALISFIKGHNKDWKIAFTGKYFPEYQSSIYNYSVISNQLVPENIIKERSAKGFKTTFYTSCWEIFPNTFVMSDPIDATWLGWNAANRSMDGYLRYAYDYWGKSVLFDSRSDVAAGDRFLVYPDNNSSIRFEMLCDGVEDYEKVRQKKGIGMPAVGLRAAKDDVGIKVKDGLSIFDFKKVNAQKSREQQIKIARDLLVQ</sequence>
<dbReference type="SUPFAM" id="SSF51445">
    <property type="entry name" value="(Trans)glycosidases"/>
    <property type="match status" value="1"/>
</dbReference>
<feature type="domain" description="Glycoside hydrolase 123 N-terminal" evidence="3">
    <location>
        <begin position="76"/>
        <end position="194"/>
    </location>
</feature>
<evidence type="ECO:0000259" key="3">
    <source>
        <dbReference type="Pfam" id="PF22680"/>
    </source>
</evidence>
<keyword evidence="1" id="KW-0732">Signal</keyword>